<reference evidence="2" key="1">
    <citation type="submission" date="2022-01" db="EMBL/GenBank/DDBJ databases">
        <authorList>
            <person name="King R."/>
        </authorList>
    </citation>
    <scope>NUCLEOTIDE SEQUENCE</scope>
</reference>
<protein>
    <submittedName>
        <fullName evidence="2">Uncharacterized protein</fullName>
    </submittedName>
</protein>
<sequence length="498" mass="58139">MDNIRGGPSKENNLKQFIGAAHEIVELIENKGEVSTLKQEIVIQKTNLETLKISRENLQNLIGENAIQIENSEGVSKALNDYYIKFTSEARVIYDHALKSFNGVEYEEKMLEKLSEIDKKNKNTLAILNAMFDNQEKRLLKESEKAAINNRKAQEERNKIDVENIKLKQELSEIETEICVFEKEKSALEKEIAQYNNVDVCHLKEDIIRADNEILDLSKKLKATEEEKQKEESIVLKSFEEANEKLIEIENILIEKTIELQNDLTENDEITELEILNEQAEKKMETLITQCKELDKNNEEYERKFNDEIENYQENLKKSELHLKSEKEVHEKLTTDEETLKMNLKSAKADVESLKIVIHELELEPIQDVNNELEVKEQIAKNLKLKHETLNAEYTRRLAEKQGEIEQDILKIETDNNKAESSIKIMEDEIKEMEKEKEELEKKRLDLEKILQELTKEAAPALPQKRIRHWDSDTTIEDEDTSYADKVLMKIKKMNAKK</sequence>
<accession>A0A9P0D2L4</accession>
<feature type="coiled-coil region" evidence="1">
    <location>
        <begin position="207"/>
        <end position="234"/>
    </location>
</feature>
<evidence type="ECO:0000313" key="3">
    <source>
        <dbReference type="Proteomes" id="UP001153636"/>
    </source>
</evidence>
<evidence type="ECO:0000313" key="2">
    <source>
        <dbReference type="EMBL" id="CAH1109127.1"/>
    </source>
</evidence>
<dbReference type="OrthoDB" id="10650588at2759"/>
<keyword evidence="1" id="KW-0175">Coiled coil</keyword>
<proteinExistence type="predicted"/>
<feature type="coiled-coil region" evidence="1">
    <location>
        <begin position="270"/>
        <end position="457"/>
    </location>
</feature>
<dbReference type="EMBL" id="OV651815">
    <property type="protein sequence ID" value="CAH1109127.1"/>
    <property type="molecule type" value="Genomic_DNA"/>
</dbReference>
<name>A0A9P0D2L4_9CUCU</name>
<feature type="coiled-coil region" evidence="1">
    <location>
        <begin position="136"/>
        <end position="177"/>
    </location>
</feature>
<organism evidence="2 3">
    <name type="scientific">Psylliodes chrysocephalus</name>
    <dbReference type="NCBI Taxonomy" id="3402493"/>
    <lineage>
        <taxon>Eukaryota</taxon>
        <taxon>Metazoa</taxon>
        <taxon>Ecdysozoa</taxon>
        <taxon>Arthropoda</taxon>
        <taxon>Hexapoda</taxon>
        <taxon>Insecta</taxon>
        <taxon>Pterygota</taxon>
        <taxon>Neoptera</taxon>
        <taxon>Endopterygota</taxon>
        <taxon>Coleoptera</taxon>
        <taxon>Polyphaga</taxon>
        <taxon>Cucujiformia</taxon>
        <taxon>Chrysomeloidea</taxon>
        <taxon>Chrysomelidae</taxon>
        <taxon>Galerucinae</taxon>
        <taxon>Alticini</taxon>
        <taxon>Psylliodes</taxon>
    </lineage>
</organism>
<evidence type="ECO:0000256" key="1">
    <source>
        <dbReference type="SAM" id="Coils"/>
    </source>
</evidence>
<keyword evidence="3" id="KW-1185">Reference proteome</keyword>
<dbReference type="Proteomes" id="UP001153636">
    <property type="component" value="Chromosome 3"/>
</dbReference>
<gene>
    <name evidence="2" type="ORF">PSYICH_LOCUS9584</name>
</gene>
<dbReference type="AlphaFoldDB" id="A0A9P0D2L4"/>